<accession>A0A9K3D9W6</accession>
<proteinExistence type="predicted"/>
<gene>
    <name evidence="2" type="ORF">KIPB_014972</name>
</gene>
<sequence>MLGLAELITVFSLRHWYVTVGFWGIVATASVYFAVGYLN</sequence>
<organism evidence="2 3">
    <name type="scientific">Kipferlia bialata</name>
    <dbReference type="NCBI Taxonomy" id="797122"/>
    <lineage>
        <taxon>Eukaryota</taxon>
        <taxon>Metamonada</taxon>
        <taxon>Carpediemonas-like organisms</taxon>
        <taxon>Kipferlia</taxon>
    </lineage>
</organism>
<protein>
    <submittedName>
        <fullName evidence="2">Uncharacterized protein</fullName>
    </submittedName>
</protein>
<name>A0A9K3D9W6_9EUKA</name>
<evidence type="ECO:0000313" key="2">
    <source>
        <dbReference type="EMBL" id="GIQ91629.1"/>
    </source>
</evidence>
<dbReference type="AlphaFoldDB" id="A0A9K3D9W6"/>
<keyword evidence="1" id="KW-1133">Transmembrane helix</keyword>
<comment type="caution">
    <text evidence="2">The sequence shown here is derived from an EMBL/GenBank/DDBJ whole genome shotgun (WGS) entry which is preliminary data.</text>
</comment>
<evidence type="ECO:0000256" key="1">
    <source>
        <dbReference type="SAM" id="Phobius"/>
    </source>
</evidence>
<dbReference type="EMBL" id="BDIP01008053">
    <property type="protein sequence ID" value="GIQ91629.1"/>
    <property type="molecule type" value="Genomic_DNA"/>
</dbReference>
<keyword evidence="3" id="KW-1185">Reference proteome</keyword>
<evidence type="ECO:0000313" key="3">
    <source>
        <dbReference type="Proteomes" id="UP000265618"/>
    </source>
</evidence>
<keyword evidence="1" id="KW-0812">Transmembrane</keyword>
<dbReference type="Proteomes" id="UP000265618">
    <property type="component" value="Unassembled WGS sequence"/>
</dbReference>
<feature type="transmembrane region" description="Helical" evidence="1">
    <location>
        <begin position="20"/>
        <end position="38"/>
    </location>
</feature>
<reference evidence="2 3" key="1">
    <citation type="journal article" date="2018" name="PLoS ONE">
        <title>The draft genome of Kipferlia bialata reveals reductive genome evolution in fornicate parasites.</title>
        <authorList>
            <person name="Tanifuji G."/>
            <person name="Takabayashi S."/>
            <person name="Kume K."/>
            <person name="Takagi M."/>
            <person name="Nakayama T."/>
            <person name="Kamikawa R."/>
            <person name="Inagaki Y."/>
            <person name="Hashimoto T."/>
        </authorList>
    </citation>
    <scope>NUCLEOTIDE SEQUENCE [LARGE SCALE GENOMIC DNA]</scope>
    <source>
        <strain evidence="2">NY0173</strain>
    </source>
</reference>
<feature type="non-terminal residue" evidence="2">
    <location>
        <position position="1"/>
    </location>
</feature>
<keyword evidence="1" id="KW-0472">Membrane</keyword>